<dbReference type="AlphaFoldDB" id="A0A9P1N817"/>
<accession>A0A9P1N817</accession>
<feature type="transmembrane region" description="Helical" evidence="1">
    <location>
        <begin position="86"/>
        <end position="108"/>
    </location>
</feature>
<evidence type="ECO:0000313" key="2">
    <source>
        <dbReference type="EMBL" id="CAI5451526.1"/>
    </source>
</evidence>
<feature type="transmembrane region" description="Helical" evidence="1">
    <location>
        <begin position="50"/>
        <end position="74"/>
    </location>
</feature>
<dbReference type="EMBL" id="CANHGI010000005">
    <property type="protein sequence ID" value="CAI5451526.1"/>
    <property type="molecule type" value="Genomic_DNA"/>
</dbReference>
<keyword evidence="1" id="KW-0472">Membrane</keyword>
<keyword evidence="3" id="KW-1185">Reference proteome</keyword>
<dbReference type="Proteomes" id="UP001152747">
    <property type="component" value="Unassembled WGS sequence"/>
</dbReference>
<name>A0A9P1N817_9PELO</name>
<reference evidence="2" key="1">
    <citation type="submission" date="2022-11" db="EMBL/GenBank/DDBJ databases">
        <authorList>
            <person name="Kikuchi T."/>
        </authorList>
    </citation>
    <scope>NUCLEOTIDE SEQUENCE</scope>
    <source>
        <strain evidence="2">PS1010</strain>
    </source>
</reference>
<sequence>MNETDFVREAYIAGVLLVTLYIYLCYVIFSKVRSQQNQMSRIQKNYQRKVMHDFTISSTLKCFTLGSYGFWLVFQYLFEPFGHINYLTVVAHSIFIGSPIPGTLFMIFQHPTYLNILCKKNRVPSLFQTSSTY</sequence>
<evidence type="ECO:0000256" key="1">
    <source>
        <dbReference type="SAM" id="Phobius"/>
    </source>
</evidence>
<comment type="caution">
    <text evidence="2">The sequence shown here is derived from an EMBL/GenBank/DDBJ whole genome shotgun (WGS) entry which is preliminary data.</text>
</comment>
<evidence type="ECO:0008006" key="4">
    <source>
        <dbReference type="Google" id="ProtNLM"/>
    </source>
</evidence>
<keyword evidence="1" id="KW-1133">Transmembrane helix</keyword>
<organism evidence="2 3">
    <name type="scientific">Caenorhabditis angaria</name>
    <dbReference type="NCBI Taxonomy" id="860376"/>
    <lineage>
        <taxon>Eukaryota</taxon>
        <taxon>Metazoa</taxon>
        <taxon>Ecdysozoa</taxon>
        <taxon>Nematoda</taxon>
        <taxon>Chromadorea</taxon>
        <taxon>Rhabditida</taxon>
        <taxon>Rhabditina</taxon>
        <taxon>Rhabditomorpha</taxon>
        <taxon>Rhabditoidea</taxon>
        <taxon>Rhabditidae</taxon>
        <taxon>Peloderinae</taxon>
        <taxon>Caenorhabditis</taxon>
    </lineage>
</organism>
<evidence type="ECO:0000313" key="3">
    <source>
        <dbReference type="Proteomes" id="UP001152747"/>
    </source>
</evidence>
<gene>
    <name evidence="2" type="ORF">CAMP_LOCUS14163</name>
</gene>
<feature type="transmembrane region" description="Helical" evidence="1">
    <location>
        <begin position="12"/>
        <end position="29"/>
    </location>
</feature>
<dbReference type="OrthoDB" id="5851777at2759"/>
<proteinExistence type="predicted"/>
<protein>
    <recommendedName>
        <fullName evidence="4">7TM GPCR serpentine receptor class x (Srx) domain-containing protein</fullName>
    </recommendedName>
</protein>
<keyword evidence="1" id="KW-0812">Transmembrane</keyword>